<evidence type="ECO:0008006" key="4">
    <source>
        <dbReference type="Google" id="ProtNLM"/>
    </source>
</evidence>
<dbReference type="KEGG" id="pgs:CPT03_12450"/>
<feature type="signal peptide" evidence="1">
    <location>
        <begin position="1"/>
        <end position="19"/>
    </location>
</feature>
<dbReference type="NCBIfam" id="TIGR04131">
    <property type="entry name" value="Bac_Flav_CTERM"/>
    <property type="match status" value="1"/>
</dbReference>
<reference evidence="2 3" key="1">
    <citation type="submission" date="2017-10" db="EMBL/GenBank/DDBJ databases">
        <title>Whole genome of Pedobacter ginsengisoli T01R-27 isolated from tomato rhizosphere.</title>
        <authorList>
            <person name="Weon H.-Y."/>
            <person name="Lee S.A."/>
            <person name="Sang M.K."/>
            <person name="Song J."/>
        </authorList>
    </citation>
    <scope>NUCLEOTIDE SEQUENCE [LARGE SCALE GENOMIC DNA]</scope>
    <source>
        <strain evidence="2 3">T01R-27</strain>
    </source>
</reference>
<proteinExistence type="predicted"/>
<keyword evidence="1" id="KW-0732">Signal</keyword>
<organism evidence="2 3">
    <name type="scientific">Pedobacter ginsengisoli</name>
    <dbReference type="NCBI Taxonomy" id="363852"/>
    <lineage>
        <taxon>Bacteria</taxon>
        <taxon>Pseudomonadati</taxon>
        <taxon>Bacteroidota</taxon>
        <taxon>Sphingobacteriia</taxon>
        <taxon>Sphingobacteriales</taxon>
        <taxon>Sphingobacteriaceae</taxon>
        <taxon>Pedobacter</taxon>
    </lineage>
</organism>
<evidence type="ECO:0000313" key="2">
    <source>
        <dbReference type="EMBL" id="ATP57223.1"/>
    </source>
</evidence>
<dbReference type="Pfam" id="PF13585">
    <property type="entry name" value="CHU_C"/>
    <property type="match status" value="1"/>
</dbReference>
<dbReference type="InterPro" id="IPR013783">
    <property type="entry name" value="Ig-like_fold"/>
</dbReference>
<dbReference type="InterPro" id="IPR026341">
    <property type="entry name" value="T9SS_type_B"/>
</dbReference>
<dbReference type="Gene3D" id="2.60.120.260">
    <property type="entry name" value="Galactose-binding domain-like"/>
    <property type="match status" value="1"/>
</dbReference>
<feature type="chain" id="PRO_5013547848" description="Ig-like domain-containing protein" evidence="1">
    <location>
        <begin position="20"/>
        <end position="639"/>
    </location>
</feature>
<dbReference type="RefSeq" id="WP_099439151.1">
    <property type="nucleotide sequence ID" value="NZ_CP024091.1"/>
</dbReference>
<dbReference type="Proteomes" id="UP000223749">
    <property type="component" value="Chromosome"/>
</dbReference>
<dbReference type="EMBL" id="CP024091">
    <property type="protein sequence ID" value="ATP57223.1"/>
    <property type="molecule type" value="Genomic_DNA"/>
</dbReference>
<sequence length="639" mass="69727">MTKGYIKIIALFLIFTFNAAKVKAQVCTGSLGDPVVNIDFGRGSDDAGPDPGLSTYTYVSHRNVRDGDYTIAKTTLAMNANWYTVTNHTPNDPDGYMMVVNADRNRGVFFETIVQTDLCANTKYEFAAWLFNMLDYNGLKPNITFVVSDMNGNVLRSYDTGDIPDQNNNWRQYGFIFQTTTATRVKITMINNVFNERDAGGNDIVIDDITFRACGPDIKAGVGSNFNRIQDICLGANANLNLSSQIAGSETFRFQWQKQTDGIWSDIAGATDPSNYNVQIPNASLGSYNYRLTAAEPGNFNSQGCRTASETITIRVNPPPVVNPISNGPICVGDAIMLHVENEGTYIWRRPDGTEFSREKSPSILNATTSMSGSYSVTVNYLGCEVTAEVAVDVIPPPQPNVGNPAPQICAGTSVQLNASGGTSYKWSPETGLSDPNIANPIASPAVTTLYTVQVTRGTCYREAQVNVIVNKVPTADAGPDKKILQGYDVKLNGKASGDGIRYFWTPALDIDDANSLNPKVSPKEDTNYILNVVSDLGCETALDTVFVKVYPKLIAPNAFSPNGDNINDSWNITAIDAVESPVVKVMNRYGNLVFESTGYEKPWDGKYRNEDVPVGVYYYIIDLKNGMKPITGSLTVIR</sequence>
<dbReference type="OrthoDB" id="1652165at2"/>
<evidence type="ECO:0000256" key="1">
    <source>
        <dbReference type="SAM" id="SignalP"/>
    </source>
</evidence>
<evidence type="ECO:0000313" key="3">
    <source>
        <dbReference type="Proteomes" id="UP000223749"/>
    </source>
</evidence>
<accession>A0A2D1U6J7</accession>
<gene>
    <name evidence="2" type="ORF">CPT03_12450</name>
</gene>
<name>A0A2D1U6J7_9SPHI</name>
<protein>
    <recommendedName>
        <fullName evidence="4">Ig-like domain-containing protein</fullName>
    </recommendedName>
</protein>
<keyword evidence="3" id="KW-1185">Reference proteome</keyword>
<dbReference type="Gene3D" id="2.60.40.10">
    <property type="entry name" value="Immunoglobulins"/>
    <property type="match status" value="1"/>
</dbReference>
<dbReference type="AlphaFoldDB" id="A0A2D1U6J7"/>